<dbReference type="SUPFAM" id="SSF54292">
    <property type="entry name" value="2Fe-2S ferredoxin-like"/>
    <property type="match status" value="1"/>
</dbReference>
<feature type="domain" description="FAD-binding PCMH-type" evidence="6">
    <location>
        <begin position="178"/>
        <end position="351"/>
    </location>
</feature>
<dbReference type="PANTHER" id="PTHR45444:SF3">
    <property type="entry name" value="XANTHINE DEHYDROGENASE"/>
    <property type="match status" value="1"/>
</dbReference>
<dbReference type="InterPro" id="IPR006058">
    <property type="entry name" value="2Fe2S_fd_BS"/>
</dbReference>
<dbReference type="InterPro" id="IPR016166">
    <property type="entry name" value="FAD-bd_PCMH"/>
</dbReference>
<dbReference type="RefSeq" id="WP_133821266.1">
    <property type="nucleotide sequence ID" value="NZ_SNZH01000019.1"/>
</dbReference>
<keyword evidence="2" id="KW-0479">Metal-binding</keyword>
<organism evidence="7 8">
    <name type="scientific">Tahibacter aquaticus</name>
    <dbReference type="NCBI Taxonomy" id="520092"/>
    <lineage>
        <taxon>Bacteria</taxon>
        <taxon>Pseudomonadati</taxon>
        <taxon>Pseudomonadota</taxon>
        <taxon>Gammaproteobacteria</taxon>
        <taxon>Lysobacterales</taxon>
        <taxon>Rhodanobacteraceae</taxon>
        <taxon>Tahibacter</taxon>
    </lineage>
</organism>
<dbReference type="InterPro" id="IPR005107">
    <property type="entry name" value="CO_DH_flav_C"/>
</dbReference>
<dbReference type="GO" id="GO:0016491">
    <property type="term" value="F:oxidoreductase activity"/>
    <property type="evidence" value="ECO:0007669"/>
    <property type="project" value="UniProtKB-KW"/>
</dbReference>
<dbReference type="Pfam" id="PF00941">
    <property type="entry name" value="FAD_binding_5"/>
    <property type="match status" value="1"/>
</dbReference>
<dbReference type="PANTHER" id="PTHR45444">
    <property type="entry name" value="XANTHINE DEHYDROGENASE"/>
    <property type="match status" value="1"/>
</dbReference>
<keyword evidence="8" id="KW-1185">Reference proteome</keyword>
<dbReference type="SUPFAM" id="SSF55447">
    <property type="entry name" value="CO dehydrogenase flavoprotein C-terminal domain-like"/>
    <property type="match status" value="1"/>
</dbReference>
<protein>
    <submittedName>
        <fullName evidence="7">Xanthine dehydrogenase small subunit</fullName>
    </submittedName>
</protein>
<dbReference type="InterPro" id="IPR036318">
    <property type="entry name" value="FAD-bd_PCMH-like_sf"/>
</dbReference>
<dbReference type="InterPro" id="IPR016208">
    <property type="entry name" value="Ald_Oxase/xanthine_DH-like"/>
</dbReference>
<reference evidence="7 8" key="1">
    <citation type="submission" date="2019-03" db="EMBL/GenBank/DDBJ databases">
        <title>Genomic Encyclopedia of Type Strains, Phase IV (KMG-IV): sequencing the most valuable type-strain genomes for metagenomic binning, comparative biology and taxonomic classification.</title>
        <authorList>
            <person name="Goeker M."/>
        </authorList>
    </citation>
    <scope>NUCLEOTIDE SEQUENCE [LARGE SCALE GENOMIC DNA]</scope>
    <source>
        <strain evidence="7 8">DSM 21667</strain>
    </source>
</reference>
<evidence type="ECO:0000313" key="7">
    <source>
        <dbReference type="EMBL" id="TDR38723.1"/>
    </source>
</evidence>
<dbReference type="Gene3D" id="3.30.43.10">
    <property type="entry name" value="Uridine Diphospho-n-acetylenolpyruvylglucosamine Reductase, domain 2"/>
    <property type="match status" value="1"/>
</dbReference>
<dbReference type="Pfam" id="PF01799">
    <property type="entry name" value="Fer2_2"/>
    <property type="match status" value="1"/>
</dbReference>
<dbReference type="InterPro" id="IPR012675">
    <property type="entry name" value="Beta-grasp_dom_sf"/>
</dbReference>
<dbReference type="SMART" id="SM01092">
    <property type="entry name" value="CO_deh_flav_C"/>
    <property type="match status" value="1"/>
</dbReference>
<dbReference type="InterPro" id="IPR036884">
    <property type="entry name" value="2Fe-2S-bd_dom_sf"/>
</dbReference>
<dbReference type="SUPFAM" id="SSF47741">
    <property type="entry name" value="CO dehydrogenase ISP C-domain like"/>
    <property type="match status" value="1"/>
</dbReference>
<dbReference type="Gene3D" id="1.10.150.120">
    <property type="entry name" value="[2Fe-2S]-binding domain"/>
    <property type="match status" value="1"/>
</dbReference>
<dbReference type="PROSITE" id="PS00197">
    <property type="entry name" value="2FE2S_FER_1"/>
    <property type="match status" value="1"/>
</dbReference>
<dbReference type="Gene3D" id="3.30.465.10">
    <property type="match status" value="1"/>
</dbReference>
<dbReference type="PIRSF" id="PIRSF036557">
    <property type="entry name" value="XdhA_RC"/>
    <property type="match status" value="1"/>
</dbReference>
<name>A0A4R6YMT4_9GAMM</name>
<dbReference type="GO" id="GO:0071949">
    <property type="term" value="F:FAD binding"/>
    <property type="evidence" value="ECO:0007669"/>
    <property type="project" value="InterPro"/>
</dbReference>
<evidence type="ECO:0000256" key="1">
    <source>
        <dbReference type="ARBA" id="ARBA00022630"/>
    </source>
</evidence>
<dbReference type="InterPro" id="IPR002888">
    <property type="entry name" value="2Fe-2S-bd"/>
</dbReference>
<dbReference type="Pfam" id="PF03450">
    <property type="entry name" value="CO_deh_flav_C"/>
    <property type="match status" value="1"/>
</dbReference>
<dbReference type="InterPro" id="IPR001041">
    <property type="entry name" value="2Fe-2S_ferredoxin-type"/>
</dbReference>
<dbReference type="AlphaFoldDB" id="A0A4R6YMT4"/>
<dbReference type="InterPro" id="IPR016167">
    <property type="entry name" value="FAD-bd_PCMH_sub1"/>
</dbReference>
<dbReference type="InterPro" id="IPR036010">
    <property type="entry name" value="2Fe-2S_ferredoxin-like_sf"/>
</dbReference>
<proteinExistence type="predicted"/>
<evidence type="ECO:0000256" key="4">
    <source>
        <dbReference type="ARBA" id="ARBA00023002"/>
    </source>
</evidence>
<gene>
    <name evidence="7" type="ORF">DFR29_11951</name>
</gene>
<dbReference type="GO" id="GO:0051537">
    <property type="term" value="F:2 iron, 2 sulfur cluster binding"/>
    <property type="evidence" value="ECO:0007669"/>
    <property type="project" value="InterPro"/>
</dbReference>
<keyword evidence="1" id="KW-0285">Flavoprotein</keyword>
<dbReference type="Gene3D" id="3.10.20.30">
    <property type="match status" value="1"/>
</dbReference>
<dbReference type="InterPro" id="IPR016169">
    <property type="entry name" value="FAD-bd_PCMH_sub2"/>
</dbReference>
<dbReference type="GO" id="GO:0005506">
    <property type="term" value="F:iron ion binding"/>
    <property type="evidence" value="ECO:0007669"/>
    <property type="project" value="InterPro"/>
</dbReference>
<accession>A0A4R6YMT4</accession>
<keyword evidence="4" id="KW-0560">Oxidoreductase</keyword>
<evidence type="ECO:0000313" key="8">
    <source>
        <dbReference type="Proteomes" id="UP000295293"/>
    </source>
</evidence>
<dbReference type="PROSITE" id="PS51387">
    <property type="entry name" value="FAD_PCMH"/>
    <property type="match status" value="1"/>
</dbReference>
<keyword evidence="5" id="KW-0408">Iron</keyword>
<dbReference type="SUPFAM" id="SSF56176">
    <property type="entry name" value="FAD-binding/transporter-associated domain-like"/>
    <property type="match status" value="1"/>
</dbReference>
<comment type="caution">
    <text evidence="7">The sequence shown here is derived from an EMBL/GenBank/DDBJ whole genome shotgun (WGS) entry which is preliminary data.</text>
</comment>
<dbReference type="InterPro" id="IPR002346">
    <property type="entry name" value="Mopterin_DH_FAD-bd"/>
</dbReference>
<dbReference type="InterPro" id="IPR036683">
    <property type="entry name" value="CO_DH_flav_C_dom_sf"/>
</dbReference>
<evidence type="ECO:0000256" key="2">
    <source>
        <dbReference type="ARBA" id="ARBA00022723"/>
    </source>
</evidence>
<dbReference type="OrthoDB" id="9775084at2"/>
<dbReference type="Proteomes" id="UP000295293">
    <property type="component" value="Unassembled WGS sequence"/>
</dbReference>
<keyword evidence="3" id="KW-0274">FAD</keyword>
<dbReference type="Gene3D" id="3.30.390.50">
    <property type="entry name" value="CO dehydrogenase flavoprotein, C-terminal domain"/>
    <property type="match status" value="1"/>
</dbReference>
<dbReference type="Pfam" id="PF00111">
    <property type="entry name" value="Fer2"/>
    <property type="match status" value="1"/>
</dbReference>
<dbReference type="EMBL" id="SNZH01000019">
    <property type="protein sequence ID" value="TDR38723.1"/>
    <property type="molecule type" value="Genomic_DNA"/>
</dbReference>
<sequence length="466" mass="50079">MTEKTQFQLNRNCIDLRGTDPTESLLRWLKRQRLAGTKEGCADGDCGACTVALVEDDENGQPHYRAVNSCLLPMGALPGRRVLTVEALSCSEADLHPVQKALVDCAGSQCGYCTPGFVMSLFAGYYGGELDDNTTEGNLCRCTGYRPIRTATDWLAGNRPAADDTFRQLLEQPQSAAAAHALGDYFSPADLDQALQLRHQYPDAAWIAGATDLGVELSHGKPVAPRFIALDRIAELKQLHIAADAVYIGAGLALSQLEARLDGVFPALDQMLPWFAARQVRNRATVGGNLGTASPIGDLLPVLLALDATVHLRGCDGGREVAIADYFLDYRKTARKPEELILGVTLPRRRGLISAAYKVAKRQTDDISIVAAVFALELDADGRVVLARLAYGGVAAVPRRAAAVEDFLLGRRLDAACVEQAQALLREAFAPLSDHRASADYRRALCGNLFAKFVAEHGPAPAEAAA</sequence>
<evidence type="ECO:0000256" key="3">
    <source>
        <dbReference type="ARBA" id="ARBA00022827"/>
    </source>
</evidence>
<evidence type="ECO:0000259" key="6">
    <source>
        <dbReference type="PROSITE" id="PS51387"/>
    </source>
</evidence>
<evidence type="ECO:0000256" key="5">
    <source>
        <dbReference type="ARBA" id="ARBA00023004"/>
    </source>
</evidence>
<dbReference type="InterPro" id="IPR012175">
    <property type="entry name" value="Xanth_DH_ssu_bac"/>
</dbReference>